<dbReference type="SUPFAM" id="SSF53067">
    <property type="entry name" value="Actin-like ATPase domain"/>
    <property type="match status" value="2"/>
</dbReference>
<dbReference type="GO" id="GO:0061711">
    <property type="term" value="F:tRNA N(6)-L-threonylcarbamoyladenine synthase activity"/>
    <property type="evidence" value="ECO:0007669"/>
    <property type="project" value="UniProtKB-EC"/>
</dbReference>
<gene>
    <name evidence="2" type="primary">tsaB</name>
    <name evidence="2" type="ORF">NE863_00205</name>
    <name evidence="3" type="ORF">P4B07_00205</name>
</gene>
<dbReference type="Pfam" id="PF00814">
    <property type="entry name" value="TsaD"/>
    <property type="match status" value="1"/>
</dbReference>
<dbReference type="GO" id="GO:0005829">
    <property type="term" value="C:cytosol"/>
    <property type="evidence" value="ECO:0007669"/>
    <property type="project" value="TreeGrafter"/>
</dbReference>
<organism evidence="2 4">
    <name type="scientific">Ensifer adhaerens</name>
    <name type="common">Sinorhizobium morelense</name>
    <dbReference type="NCBI Taxonomy" id="106592"/>
    <lineage>
        <taxon>Bacteria</taxon>
        <taxon>Pseudomonadati</taxon>
        <taxon>Pseudomonadota</taxon>
        <taxon>Alphaproteobacteria</taxon>
        <taxon>Hyphomicrobiales</taxon>
        <taxon>Rhizobiaceae</taxon>
        <taxon>Sinorhizobium/Ensifer group</taxon>
        <taxon>Ensifer</taxon>
    </lineage>
</organism>
<dbReference type="GeneID" id="29517088"/>
<dbReference type="PANTHER" id="PTHR11735">
    <property type="entry name" value="TRNA N6-ADENOSINE THREONYLCARBAMOYLTRANSFERASE"/>
    <property type="match status" value="1"/>
</dbReference>
<evidence type="ECO:0000313" key="5">
    <source>
        <dbReference type="Proteomes" id="UP001214094"/>
    </source>
</evidence>
<dbReference type="RefSeq" id="WP_034797409.1">
    <property type="nucleotide sequence ID" value="NZ_CAXURO020000001.1"/>
</dbReference>
<dbReference type="NCBIfam" id="TIGR03725">
    <property type="entry name" value="T6A_YeaZ"/>
    <property type="match status" value="1"/>
</dbReference>
<keyword evidence="2" id="KW-0808">Transferase</keyword>
<evidence type="ECO:0000313" key="3">
    <source>
        <dbReference type="EMBL" id="WFP90835.1"/>
    </source>
</evidence>
<name>A0A9Q8Y813_ENSAD</name>
<keyword evidence="2" id="KW-0012">Acyltransferase</keyword>
<dbReference type="Proteomes" id="UP001055460">
    <property type="component" value="Chromosome"/>
</dbReference>
<evidence type="ECO:0000313" key="2">
    <source>
        <dbReference type="EMBL" id="USJ23451.1"/>
    </source>
</evidence>
<keyword evidence="5" id="KW-1185">Reference proteome</keyword>
<reference evidence="3 5" key="2">
    <citation type="submission" date="2023-03" db="EMBL/GenBank/DDBJ databases">
        <title>Comparative genome and transcriptome analysis combination mining strategies for increasing vitamin B12 production of Ensifer adhaerens strain.</title>
        <authorList>
            <person name="Yongheng L."/>
        </authorList>
    </citation>
    <scope>NUCLEOTIDE SEQUENCE [LARGE SCALE GENOMIC DNA]</scope>
    <source>
        <strain evidence="3 5">Casida A-T305</strain>
    </source>
</reference>
<dbReference type="InterPro" id="IPR043129">
    <property type="entry name" value="ATPase_NBD"/>
</dbReference>
<dbReference type="InterPro" id="IPR022496">
    <property type="entry name" value="T6A_TsaB"/>
</dbReference>
<dbReference type="GO" id="GO:0002949">
    <property type="term" value="P:tRNA threonylcarbamoyladenosine modification"/>
    <property type="evidence" value="ECO:0007669"/>
    <property type="project" value="InterPro"/>
</dbReference>
<dbReference type="AlphaFoldDB" id="A0A9Q8Y813"/>
<dbReference type="EMBL" id="CP121308">
    <property type="protein sequence ID" value="WFP90835.1"/>
    <property type="molecule type" value="Genomic_DNA"/>
</dbReference>
<dbReference type="OrthoDB" id="9809995at2"/>
<proteinExistence type="predicted"/>
<dbReference type="EC" id="2.3.1.234" evidence="2"/>
<reference evidence="2" key="1">
    <citation type="submission" date="2022-06" db="EMBL/GenBank/DDBJ databases">
        <title>Physiological and biochemical characterization and genomic elucidation of a strain of the genus Ensifer adhaerens M8 that combines arsenic oxidation and chromium reduction.</title>
        <authorList>
            <person name="Li X."/>
            <person name="Yu c."/>
        </authorList>
    </citation>
    <scope>NUCLEOTIDE SEQUENCE</scope>
    <source>
        <strain evidence="2">M8</strain>
    </source>
</reference>
<feature type="domain" description="Gcp-like" evidence="1">
    <location>
        <begin position="35"/>
        <end position="133"/>
    </location>
</feature>
<evidence type="ECO:0000313" key="4">
    <source>
        <dbReference type="Proteomes" id="UP001055460"/>
    </source>
</evidence>
<protein>
    <submittedName>
        <fullName evidence="2">tRNA (Adenosine(37)-N6)-threonylcarbamoyltransferase complex dimerization subunit type 1 TsaB</fullName>
        <ecNumber evidence="2">2.3.1.234</ecNumber>
    </submittedName>
</protein>
<evidence type="ECO:0000259" key="1">
    <source>
        <dbReference type="Pfam" id="PF00814"/>
    </source>
</evidence>
<dbReference type="Proteomes" id="UP001214094">
    <property type="component" value="Chromosome"/>
</dbReference>
<sequence length="219" mass="21858">MIVLALDTSGSGCSVAVYDSETEAVLGRSGADLGKGHAERLMEFVDEALAASGRSLDAIDRIAVTVGPGSFTGIRVGVAAARGLALALGKPAVGVSTLAVVAEGLRRTAAGKPVLVAIDAKRDEVYLQAFDATGSATGEPEALSVGSARERFAGFDGVIGGSGAHLVAADLPLKPSELIDVAAVAKLGAAADPASAKPRPLYLRGPDAKPQAGFAIARA</sequence>
<dbReference type="EMBL" id="CP098807">
    <property type="protein sequence ID" value="USJ23451.1"/>
    <property type="molecule type" value="Genomic_DNA"/>
</dbReference>
<dbReference type="Gene3D" id="3.30.420.40">
    <property type="match status" value="2"/>
</dbReference>
<dbReference type="KEGG" id="eah:FA04_00205"/>
<accession>A0A9Q8Y813</accession>
<dbReference type="InterPro" id="IPR000905">
    <property type="entry name" value="Gcp-like_dom"/>
</dbReference>
<dbReference type="PANTHER" id="PTHR11735:SF11">
    <property type="entry name" value="TRNA THREONYLCARBAMOYLADENOSINE BIOSYNTHESIS PROTEIN TSAB"/>
    <property type="match status" value="1"/>
</dbReference>